<comment type="caution">
    <text evidence="3">The sequence shown here is derived from an EMBL/GenBank/DDBJ whole genome shotgun (WGS) entry which is preliminary data.</text>
</comment>
<evidence type="ECO:0000259" key="2">
    <source>
        <dbReference type="Pfam" id="PF13590"/>
    </source>
</evidence>
<evidence type="ECO:0000256" key="1">
    <source>
        <dbReference type="SAM" id="SignalP"/>
    </source>
</evidence>
<dbReference type="RefSeq" id="WP_184201471.1">
    <property type="nucleotide sequence ID" value="NZ_BMOX01000090.1"/>
</dbReference>
<evidence type="ECO:0000313" key="3">
    <source>
        <dbReference type="EMBL" id="MBB6228683.1"/>
    </source>
</evidence>
<gene>
    <name evidence="3" type="ORF">FHS79_002873</name>
</gene>
<feature type="signal peptide" evidence="1">
    <location>
        <begin position="1"/>
        <end position="21"/>
    </location>
</feature>
<keyword evidence="4" id="KW-1185">Reference proteome</keyword>
<dbReference type="Proteomes" id="UP000538147">
    <property type="component" value="Unassembled WGS sequence"/>
</dbReference>
<evidence type="ECO:0000313" key="4">
    <source>
        <dbReference type="Proteomes" id="UP000538147"/>
    </source>
</evidence>
<keyword evidence="1" id="KW-0732">Signal</keyword>
<protein>
    <recommendedName>
        <fullName evidence="2">DUF4136 domain-containing protein</fullName>
    </recommendedName>
</protein>
<accession>A0A841LCG5</accession>
<dbReference type="InterPro" id="IPR025411">
    <property type="entry name" value="DUF4136"/>
</dbReference>
<reference evidence="3 4" key="1">
    <citation type="submission" date="2020-08" db="EMBL/GenBank/DDBJ databases">
        <title>Genomic Encyclopedia of Type Strains, Phase IV (KMG-IV): sequencing the most valuable type-strain genomes for metagenomic binning, comparative biology and taxonomic classification.</title>
        <authorList>
            <person name="Goeker M."/>
        </authorList>
    </citation>
    <scope>NUCLEOTIDE SEQUENCE [LARGE SCALE GENOMIC DNA]</scope>
    <source>
        <strain evidence="3 4">DSM 102189</strain>
    </source>
</reference>
<feature type="domain" description="DUF4136" evidence="2">
    <location>
        <begin position="46"/>
        <end position="183"/>
    </location>
</feature>
<proteinExistence type="predicted"/>
<dbReference type="PROSITE" id="PS51257">
    <property type="entry name" value="PROKAR_LIPOPROTEIN"/>
    <property type="match status" value="1"/>
</dbReference>
<feature type="chain" id="PRO_5032979214" description="DUF4136 domain-containing protein" evidence="1">
    <location>
        <begin position="22"/>
        <end position="194"/>
    </location>
</feature>
<sequence>MRHVPLVLTAALFALAGCATRAPVADVTRFHLGQPIPGDSVAVVSAETGLEADATRDAIAGELARLGFRPTTGNTTAYVATWKAEQSAVEGPPKPPRFSIGLGGGGFSGGRGGGGIGVGGGVNLPVGSSRPGDTQLNTLLQVEMKRRSDNSVVWEGRASRASLAKDGNPVPGLVRAMFANFPGPSGQMVQAPAK</sequence>
<dbReference type="EMBL" id="JACIIV010000022">
    <property type="protein sequence ID" value="MBB6228683.1"/>
    <property type="molecule type" value="Genomic_DNA"/>
</dbReference>
<dbReference type="Pfam" id="PF13590">
    <property type="entry name" value="DUF4136"/>
    <property type="match status" value="1"/>
</dbReference>
<dbReference type="AlphaFoldDB" id="A0A841LCG5"/>
<organism evidence="3 4">
    <name type="scientific">Polymorphobacter multimanifer</name>
    <dbReference type="NCBI Taxonomy" id="1070431"/>
    <lineage>
        <taxon>Bacteria</taxon>
        <taxon>Pseudomonadati</taxon>
        <taxon>Pseudomonadota</taxon>
        <taxon>Alphaproteobacteria</taxon>
        <taxon>Sphingomonadales</taxon>
        <taxon>Sphingosinicellaceae</taxon>
        <taxon>Polymorphobacter</taxon>
    </lineage>
</organism>
<name>A0A841LCG5_9SPHN</name>